<gene>
    <name evidence="2" type="ORF">TWF481_007724</name>
</gene>
<feature type="domain" description="F-box" evidence="1">
    <location>
        <begin position="9"/>
        <end position="57"/>
    </location>
</feature>
<protein>
    <recommendedName>
        <fullName evidence="1">F-box domain-containing protein</fullName>
    </recommendedName>
</protein>
<dbReference type="Pfam" id="PF00646">
    <property type="entry name" value="F-box"/>
    <property type="match status" value="1"/>
</dbReference>
<dbReference type="Proteomes" id="UP001370758">
    <property type="component" value="Unassembled WGS sequence"/>
</dbReference>
<dbReference type="EMBL" id="JAVHJL010000004">
    <property type="protein sequence ID" value="KAK6505833.1"/>
    <property type="molecule type" value="Genomic_DNA"/>
</dbReference>
<dbReference type="PROSITE" id="PS50181">
    <property type="entry name" value="FBOX"/>
    <property type="match status" value="1"/>
</dbReference>
<proteinExistence type="predicted"/>
<evidence type="ECO:0000259" key="1">
    <source>
        <dbReference type="PROSITE" id="PS50181"/>
    </source>
</evidence>
<evidence type="ECO:0000313" key="2">
    <source>
        <dbReference type="EMBL" id="KAK6505833.1"/>
    </source>
</evidence>
<accession>A0AAV9WDW0</accession>
<dbReference type="InterPro" id="IPR001810">
    <property type="entry name" value="F-box_dom"/>
</dbReference>
<keyword evidence="3" id="KW-1185">Reference proteome</keyword>
<dbReference type="AlphaFoldDB" id="A0AAV9WDW0"/>
<evidence type="ECO:0000313" key="3">
    <source>
        <dbReference type="Proteomes" id="UP001370758"/>
    </source>
</evidence>
<reference evidence="2 3" key="1">
    <citation type="submission" date="2023-08" db="EMBL/GenBank/DDBJ databases">
        <authorList>
            <person name="Palmer J.M."/>
        </authorList>
    </citation>
    <scope>NUCLEOTIDE SEQUENCE [LARGE SCALE GENOMIC DNA]</scope>
    <source>
        <strain evidence="2 3">TWF481</strain>
    </source>
</reference>
<organism evidence="2 3">
    <name type="scientific">Arthrobotrys musiformis</name>
    <dbReference type="NCBI Taxonomy" id="47236"/>
    <lineage>
        <taxon>Eukaryota</taxon>
        <taxon>Fungi</taxon>
        <taxon>Dikarya</taxon>
        <taxon>Ascomycota</taxon>
        <taxon>Pezizomycotina</taxon>
        <taxon>Orbiliomycetes</taxon>
        <taxon>Orbiliales</taxon>
        <taxon>Orbiliaceae</taxon>
        <taxon>Arthrobotrys</taxon>
    </lineage>
</organism>
<sequence length="382" mass="43670">MPLPKTPQISTLDHLPLEILLSILQNLTLTSLHTLLRIYRRARTIFAKYHTQIISHILSNTLPDPNLSIYFPYTHNFTRYPLSSFPPLETSHLEAYTHLRYARSLMKLSSAISALTTHIYSLTSEKILKQVIPRDGAVPLNHSATFPYEEVITTTIHRAVISNIQILFYAPFQSLDKFSTLLRTFTPPPRPPIPEYPESIARNLLPPEILPTDTESDEIIIQLSNTHESPPNRLIKQTHRHLRRLIFKTLTRYLRQHSIFKEACVIPSWQYIHDSVVIRDEVFFYCGVEAELLLKILMHCNIEDENGRLGQGKRERKARAKVAAELGKLYGEVCEVTHKCLEEFRRRRNLTGRKLSLNDGEDAINVDSAGATAAVLPLSLTG</sequence>
<comment type="caution">
    <text evidence="2">The sequence shown here is derived from an EMBL/GenBank/DDBJ whole genome shotgun (WGS) entry which is preliminary data.</text>
</comment>
<name>A0AAV9WDW0_9PEZI</name>